<evidence type="ECO:0000313" key="2">
    <source>
        <dbReference type="EMBL" id="MPC99787.1"/>
    </source>
</evidence>
<evidence type="ECO:0000256" key="1">
    <source>
        <dbReference type="SAM" id="MobiDB-lite"/>
    </source>
</evidence>
<accession>A0A5B7K360</accession>
<proteinExistence type="predicted"/>
<organism evidence="2 3">
    <name type="scientific">Portunus trituberculatus</name>
    <name type="common">Swimming crab</name>
    <name type="synonym">Neptunus trituberculatus</name>
    <dbReference type="NCBI Taxonomy" id="210409"/>
    <lineage>
        <taxon>Eukaryota</taxon>
        <taxon>Metazoa</taxon>
        <taxon>Ecdysozoa</taxon>
        <taxon>Arthropoda</taxon>
        <taxon>Crustacea</taxon>
        <taxon>Multicrustacea</taxon>
        <taxon>Malacostraca</taxon>
        <taxon>Eumalacostraca</taxon>
        <taxon>Eucarida</taxon>
        <taxon>Decapoda</taxon>
        <taxon>Pleocyemata</taxon>
        <taxon>Brachyura</taxon>
        <taxon>Eubrachyura</taxon>
        <taxon>Portunoidea</taxon>
        <taxon>Portunidae</taxon>
        <taxon>Portuninae</taxon>
        <taxon>Portunus</taxon>
    </lineage>
</organism>
<dbReference type="EMBL" id="VSRR010119906">
    <property type="protein sequence ID" value="MPC99787.1"/>
    <property type="molecule type" value="Genomic_DNA"/>
</dbReference>
<gene>
    <name evidence="2" type="ORF">E2C01_095225</name>
</gene>
<reference evidence="2 3" key="1">
    <citation type="submission" date="2019-05" db="EMBL/GenBank/DDBJ databases">
        <title>Another draft genome of Portunus trituberculatus and its Hox gene families provides insights of decapod evolution.</title>
        <authorList>
            <person name="Jeong J.-H."/>
            <person name="Song I."/>
            <person name="Kim S."/>
            <person name="Choi T."/>
            <person name="Kim D."/>
            <person name="Ryu S."/>
            <person name="Kim W."/>
        </authorList>
    </citation>
    <scope>NUCLEOTIDE SEQUENCE [LARGE SCALE GENOMIC DNA]</scope>
    <source>
        <tissue evidence="2">Muscle</tissue>
    </source>
</reference>
<protein>
    <submittedName>
        <fullName evidence="2">Uncharacterized protein</fullName>
    </submittedName>
</protein>
<sequence length="78" mass="8875">MTGKVLKSVSPADNEDMFLISRYNHKKQSSKPRVTSTKAFGKWRCCVEGFQKLVVHLSRSTPSTQPSTHYSFPRVTED</sequence>
<keyword evidence="3" id="KW-1185">Reference proteome</keyword>
<feature type="region of interest" description="Disordered" evidence="1">
    <location>
        <begin position="59"/>
        <end position="78"/>
    </location>
</feature>
<feature type="compositionally biased region" description="Polar residues" evidence="1">
    <location>
        <begin position="59"/>
        <end position="70"/>
    </location>
</feature>
<comment type="caution">
    <text evidence="2">The sequence shown here is derived from an EMBL/GenBank/DDBJ whole genome shotgun (WGS) entry which is preliminary data.</text>
</comment>
<dbReference type="AlphaFoldDB" id="A0A5B7K360"/>
<dbReference type="Proteomes" id="UP000324222">
    <property type="component" value="Unassembled WGS sequence"/>
</dbReference>
<evidence type="ECO:0000313" key="3">
    <source>
        <dbReference type="Proteomes" id="UP000324222"/>
    </source>
</evidence>
<name>A0A5B7K360_PORTR</name>